<protein>
    <recommendedName>
        <fullName evidence="1">DUF7684 domain-containing protein</fullName>
    </recommendedName>
</protein>
<dbReference type="Proteomes" id="UP000621859">
    <property type="component" value="Unassembled WGS sequence"/>
</dbReference>
<evidence type="ECO:0000313" key="2">
    <source>
        <dbReference type="EMBL" id="GGP26952.1"/>
    </source>
</evidence>
<dbReference type="Pfam" id="PF24733">
    <property type="entry name" value="DUF7684"/>
    <property type="match status" value="1"/>
</dbReference>
<dbReference type="EMBL" id="BMLY01000004">
    <property type="protein sequence ID" value="GGP26952.1"/>
    <property type="molecule type" value="Genomic_DNA"/>
</dbReference>
<accession>A0ABQ2PMU4</accession>
<evidence type="ECO:0000259" key="1">
    <source>
        <dbReference type="Pfam" id="PF24733"/>
    </source>
</evidence>
<dbReference type="InterPro" id="IPR056101">
    <property type="entry name" value="DUF7684"/>
</dbReference>
<reference evidence="3" key="1">
    <citation type="journal article" date="2019" name="Int. J. Syst. Evol. Microbiol.">
        <title>The Global Catalogue of Microorganisms (GCM) 10K type strain sequencing project: providing services to taxonomists for standard genome sequencing and annotation.</title>
        <authorList>
            <consortium name="The Broad Institute Genomics Platform"/>
            <consortium name="The Broad Institute Genome Sequencing Center for Infectious Disease"/>
            <person name="Wu L."/>
            <person name="Ma J."/>
        </authorList>
    </citation>
    <scope>NUCLEOTIDE SEQUENCE [LARGE SCALE GENOMIC DNA]</scope>
    <source>
        <strain evidence="3">CGMCC 1.8860</strain>
    </source>
</reference>
<comment type="caution">
    <text evidence="2">The sequence shown here is derived from an EMBL/GenBank/DDBJ whole genome shotgun (WGS) entry which is preliminary data.</text>
</comment>
<feature type="domain" description="DUF7684" evidence="1">
    <location>
        <begin position="1"/>
        <end position="87"/>
    </location>
</feature>
<proteinExistence type="predicted"/>
<organism evidence="2 3">
    <name type="scientific">Silvimonas amylolytica</name>
    <dbReference type="NCBI Taxonomy" id="449663"/>
    <lineage>
        <taxon>Bacteria</taxon>
        <taxon>Pseudomonadati</taxon>
        <taxon>Pseudomonadota</taxon>
        <taxon>Betaproteobacteria</taxon>
        <taxon>Neisseriales</taxon>
        <taxon>Chitinibacteraceae</taxon>
        <taxon>Silvimonas</taxon>
    </lineage>
</organism>
<evidence type="ECO:0000313" key="3">
    <source>
        <dbReference type="Proteomes" id="UP000621859"/>
    </source>
</evidence>
<keyword evidence="3" id="KW-1185">Reference proteome</keyword>
<name>A0ABQ2PMU4_9NEIS</name>
<gene>
    <name evidence="2" type="ORF">GCM10010971_27710</name>
</gene>
<sequence length="89" mass="10381">MAWGVDCHVWDDAIDWAYLAKKNYAPVHDWEHDGIMTTWHEEEQLEEVFDFCKRHATHATGKEPILHTLILHIADRPDEDRLLALYAGA</sequence>